<keyword evidence="2" id="KW-1185">Reference proteome</keyword>
<reference evidence="1" key="1">
    <citation type="submission" date="2016-01" db="EMBL/GenBank/DDBJ databases">
        <authorList>
            <person name="Peeters C."/>
        </authorList>
    </citation>
    <scope>NUCLEOTIDE SEQUENCE [LARGE SCALE GENOMIC DNA]</scope>
    <source>
        <strain evidence="1">LMG 29317</strain>
    </source>
</reference>
<protein>
    <submittedName>
        <fullName evidence="1">Uncharacterized protein</fullName>
    </submittedName>
</protein>
<evidence type="ECO:0000313" key="1">
    <source>
        <dbReference type="EMBL" id="SAL62555.1"/>
    </source>
</evidence>
<comment type="caution">
    <text evidence="1">The sequence shown here is derived from an EMBL/GenBank/DDBJ whole genome shotgun (WGS) entry which is preliminary data.</text>
</comment>
<evidence type="ECO:0000313" key="2">
    <source>
        <dbReference type="Proteomes" id="UP000055019"/>
    </source>
</evidence>
<dbReference type="AlphaFoldDB" id="A0A158J1D6"/>
<accession>A0A158J1D6</accession>
<organism evidence="1 2">
    <name type="scientific">Caballeronia arvi</name>
    <dbReference type="NCBI Taxonomy" id="1777135"/>
    <lineage>
        <taxon>Bacteria</taxon>
        <taxon>Pseudomonadati</taxon>
        <taxon>Pseudomonadota</taxon>
        <taxon>Betaproteobacteria</taxon>
        <taxon>Burkholderiales</taxon>
        <taxon>Burkholderiaceae</taxon>
        <taxon>Caballeronia</taxon>
    </lineage>
</organism>
<dbReference type="OrthoDB" id="9934798at2"/>
<dbReference type="RefSeq" id="WP_061147746.1">
    <property type="nucleotide sequence ID" value="NZ_FCOM02000012.1"/>
</dbReference>
<dbReference type="EMBL" id="FCOM02000012">
    <property type="protein sequence ID" value="SAL62555.1"/>
    <property type="molecule type" value="Genomic_DNA"/>
</dbReference>
<name>A0A158J1D6_9BURK</name>
<gene>
    <name evidence="1" type="ORF">AWB74_03229</name>
</gene>
<proteinExistence type="predicted"/>
<sequence>MDRNLPDKWQSVPLQSAVDEVPDYATLFDMTLVLTIAFSLFELAVELFRSERLNEVVALVAATPVPAILTLLRRGFSSAALCFDSTFSSMAQLRDGGFAGA</sequence>
<dbReference type="Proteomes" id="UP000055019">
    <property type="component" value="Unassembled WGS sequence"/>
</dbReference>